<sequence>MVLPTTQATLPTPSDTDPQRSWILPCIPESFFNSAETAKAAVNAFAARHGYFVVTKSSLNDNNKKPRRLILACDRHGSRQLYIRSSEVTHHRNGKSRRCGCPMQMNVMRIRDAAGQEKWQIQHRGMANVHNHPPITDLATHPQLRRATWTDTSRRIMETDARAGVPTKETLTTLALEAPGVIVTKEDIFNERRKLMAKATENNELPSRQADEAFASVAPQPVAVHFDAVARNIEQVATDLLHLNPRYSLPLSSDSEVNGSIVVLPSEERVGETIATPVTENSDSSPRLWDLPCLPESSFASPEAARAAVNAFGSGNGYAVVHMSTRYDAKKQPRRIILACDRHGTNRARASASSSTPSYRRKKPSRKCGCPMRMNLVRTGSGTTERWQVQHRGIARQHNHAPSSGPSAHPILRRESRTEEVRGIIAADANAGIPVSQTLVRLAAQAPGMLLTSRDVYNQRYQMAHAIESAPPITIQASEATPRGTSTTDHQEMAAQTEFSQEAAPTSVSFTPPSDVTQNDNNFADQVESPQRAWNLPCLPESSFESPETARAAVNAFASRHGYAVVHRSTRYDNRKQPCRLILACDRHGENKPRTRTTPNATVIRRRKPTRRCGCPMRINLVRCRSDGQWQVQHRGIAHEHNHPPSADPSAHPILRRESRTEAVRQIIADDTQAGLPVSHTLSHVAVESPSVILTARDVYNLRRRLEQDK</sequence>
<dbReference type="Proteomes" id="UP000198211">
    <property type="component" value="Unassembled WGS sequence"/>
</dbReference>
<evidence type="ECO:0000259" key="2">
    <source>
        <dbReference type="Pfam" id="PF03101"/>
    </source>
</evidence>
<gene>
    <name evidence="3" type="ORF">PHMEG_00029709</name>
</gene>
<dbReference type="PANTHER" id="PTHR47718">
    <property type="entry name" value="OS01G0519700 PROTEIN"/>
    <property type="match status" value="1"/>
</dbReference>
<evidence type="ECO:0000313" key="4">
    <source>
        <dbReference type="Proteomes" id="UP000198211"/>
    </source>
</evidence>
<name>A0A225V3I3_9STRA</name>
<dbReference type="InterPro" id="IPR004330">
    <property type="entry name" value="FAR1_DNA_bnd_dom"/>
</dbReference>
<accession>A0A225V3I3</accession>
<protein>
    <recommendedName>
        <fullName evidence="2">FAR1 domain-containing protein</fullName>
    </recommendedName>
</protein>
<feature type="domain" description="FAR1" evidence="2">
    <location>
        <begin position="555"/>
        <end position="644"/>
    </location>
</feature>
<keyword evidence="4" id="KW-1185">Reference proteome</keyword>
<reference evidence="4" key="1">
    <citation type="submission" date="2017-03" db="EMBL/GenBank/DDBJ databases">
        <title>Phytopthora megakarya and P. palmivora, two closely related causual agents of cacao black pod achieved similar genome size and gene model numbers by different mechanisms.</title>
        <authorList>
            <person name="Ali S."/>
            <person name="Shao J."/>
            <person name="Larry D.J."/>
            <person name="Kronmiller B."/>
            <person name="Shen D."/>
            <person name="Strem M.D."/>
            <person name="Melnick R.L."/>
            <person name="Guiltinan M.J."/>
            <person name="Tyler B.M."/>
            <person name="Meinhardt L.W."/>
            <person name="Bailey B.A."/>
        </authorList>
    </citation>
    <scope>NUCLEOTIDE SEQUENCE [LARGE SCALE GENOMIC DNA]</scope>
    <source>
        <strain evidence="4">zdho120</strain>
    </source>
</reference>
<dbReference type="AlphaFoldDB" id="A0A225V3I3"/>
<dbReference type="EMBL" id="NBNE01008607">
    <property type="protein sequence ID" value="OWY99306.1"/>
    <property type="molecule type" value="Genomic_DNA"/>
</dbReference>
<dbReference type="OrthoDB" id="4367135at2759"/>
<proteinExistence type="predicted"/>
<feature type="region of interest" description="Disordered" evidence="1">
    <location>
        <begin position="395"/>
        <end position="416"/>
    </location>
</feature>
<feature type="region of interest" description="Disordered" evidence="1">
    <location>
        <begin position="344"/>
        <end position="369"/>
    </location>
</feature>
<dbReference type="Pfam" id="PF03101">
    <property type="entry name" value="FAR1"/>
    <property type="match status" value="2"/>
</dbReference>
<feature type="compositionally biased region" description="Low complexity" evidence="1">
    <location>
        <begin position="347"/>
        <end position="358"/>
    </location>
</feature>
<evidence type="ECO:0000313" key="3">
    <source>
        <dbReference type="EMBL" id="OWY99306.1"/>
    </source>
</evidence>
<comment type="caution">
    <text evidence="3">The sequence shown here is derived from an EMBL/GenBank/DDBJ whole genome shotgun (WGS) entry which is preliminary data.</text>
</comment>
<evidence type="ECO:0000256" key="1">
    <source>
        <dbReference type="SAM" id="MobiDB-lite"/>
    </source>
</evidence>
<organism evidence="3 4">
    <name type="scientific">Phytophthora megakarya</name>
    <dbReference type="NCBI Taxonomy" id="4795"/>
    <lineage>
        <taxon>Eukaryota</taxon>
        <taxon>Sar</taxon>
        <taxon>Stramenopiles</taxon>
        <taxon>Oomycota</taxon>
        <taxon>Peronosporomycetes</taxon>
        <taxon>Peronosporales</taxon>
        <taxon>Peronosporaceae</taxon>
        <taxon>Phytophthora</taxon>
    </lineage>
</organism>
<feature type="domain" description="FAR1" evidence="2">
    <location>
        <begin position="43"/>
        <end position="133"/>
    </location>
</feature>